<dbReference type="AlphaFoldDB" id="A0A0X3APN8"/>
<feature type="domain" description="Outer membrane protein beta-barrel" evidence="4">
    <location>
        <begin position="370"/>
        <end position="770"/>
    </location>
</feature>
<dbReference type="SUPFAM" id="SSF56935">
    <property type="entry name" value="Porins"/>
    <property type="match status" value="1"/>
</dbReference>
<evidence type="ECO:0000313" key="5">
    <source>
        <dbReference type="EMBL" id="CVK16015.1"/>
    </source>
</evidence>
<accession>A0A0X3APN8</accession>
<sequence>MKIKLLSILLFFCLISFSQDLRIQGKVTFEKSNSDKLAEVIVSKQDSLLNSTVLEEDGFFVFSHLSPGNYTIEVKQWGKIVYAKNWDVKKDIDLGEIKVAVEKEIQQITVTGKRKLIERKVDRMVFNVENSVFSSGETALDILKKTPQIRVKEESLVLIGKSSMKVMVNNRMISLSGKELITYLESVSSDDIKNVEIISNPPAKYEAEGNSGLININLKQAFKNTWSLSIRQQLKQASYSSYGNGLSFNINRNKIIFSSSVNYDKRKVKNINHINYFYPDENWNILDKNLKDGNSYSGRVSIDYLISKNNTVGFIYDYDYVQSTPKEQEKSFTKISNRSDYNHIYSLSTITDKYNYHSANLHDIYKIDSTKGKQITFDLDYFYNKSPKENYSQTNYSLDGNLRNYYGFENIGEQEVNNFSLTIDMQHPLSWMEMNYGAKISFNKTKNNIFYYDVTTGNPVLNLENTDKFDYKENDQSFYFTVNKKIKEKWEFKLGVRTEFTRTEGKSFTLYQTDRKKYVKLFPTAYLLYTLKDDATISVNYGRRIQRPRFYSLNPFRFYLNPYSYLTGNPDLKPTYSHNIEMSYVCNEFAHTLYYSKTEGDYEQVTILNNDNRIQINKPLNALNSEILGYKTSYSFFVYKWWESVNECTISYAEYKSPLSFISNRRNIGWTLYFSTDNTFYLNKNKTIAFAVDWWYNSKGPDQMDKGTSYNSLDFALKLFFINKNLQISLRGCDVTGSNRAKWTSFTHNIKQTYKNYGDGSQYFLLSMVYKLGNKKLKELKRQTGNQEEKERIH</sequence>
<dbReference type="SUPFAM" id="SSF49478">
    <property type="entry name" value="Cna protein B-type domain"/>
    <property type="match status" value="1"/>
</dbReference>
<keyword evidence="5" id="KW-0675">Receptor</keyword>
<dbReference type="STRING" id="1586267.GCA_001418685_00853"/>
<evidence type="ECO:0000256" key="2">
    <source>
        <dbReference type="ARBA" id="ARBA00023136"/>
    </source>
</evidence>
<gene>
    <name evidence="5" type="ORF">Ga0061079_104134</name>
</gene>
<organism evidence="5 6">
    <name type="scientific">Apibacter mensalis</name>
    <dbReference type="NCBI Taxonomy" id="1586267"/>
    <lineage>
        <taxon>Bacteria</taxon>
        <taxon>Pseudomonadati</taxon>
        <taxon>Bacteroidota</taxon>
        <taxon>Flavobacteriia</taxon>
        <taxon>Flavobacteriales</taxon>
        <taxon>Weeksellaceae</taxon>
        <taxon>Apibacter</taxon>
    </lineage>
</organism>
<dbReference type="InterPro" id="IPR041700">
    <property type="entry name" value="OMP_b-brl_3"/>
</dbReference>
<dbReference type="EMBL" id="FCOR01000004">
    <property type="protein sequence ID" value="CVK16015.1"/>
    <property type="molecule type" value="Genomic_DNA"/>
</dbReference>
<dbReference type="Gene3D" id="2.40.170.20">
    <property type="entry name" value="TonB-dependent receptor, beta-barrel domain"/>
    <property type="match status" value="1"/>
</dbReference>
<name>A0A0X3APN8_9FLAO</name>
<evidence type="ECO:0000256" key="1">
    <source>
        <dbReference type="ARBA" id="ARBA00004442"/>
    </source>
</evidence>
<dbReference type="GO" id="GO:0009279">
    <property type="term" value="C:cell outer membrane"/>
    <property type="evidence" value="ECO:0007669"/>
    <property type="project" value="UniProtKB-SubCell"/>
</dbReference>
<dbReference type="PANTHER" id="PTHR40980:SF4">
    <property type="entry name" value="TONB-DEPENDENT RECEPTOR-LIKE BETA-BARREL DOMAIN-CONTAINING PROTEIN"/>
    <property type="match status" value="1"/>
</dbReference>
<evidence type="ECO:0000259" key="4">
    <source>
        <dbReference type="Pfam" id="PF14905"/>
    </source>
</evidence>
<comment type="subcellular location">
    <subcellularLocation>
        <location evidence="1">Cell outer membrane</location>
    </subcellularLocation>
</comment>
<keyword evidence="3" id="KW-0998">Cell outer membrane</keyword>
<evidence type="ECO:0000256" key="3">
    <source>
        <dbReference type="ARBA" id="ARBA00023237"/>
    </source>
</evidence>
<keyword evidence="2" id="KW-0472">Membrane</keyword>
<dbReference type="InterPro" id="IPR036942">
    <property type="entry name" value="Beta-barrel_TonB_sf"/>
</dbReference>
<protein>
    <submittedName>
        <fullName evidence="5">Outer membrane receptor proteins, mostly Fe transport</fullName>
    </submittedName>
</protein>
<dbReference type="Proteomes" id="UP000182761">
    <property type="component" value="Unassembled WGS sequence"/>
</dbReference>
<dbReference type="PANTHER" id="PTHR40980">
    <property type="entry name" value="PLUG DOMAIN-CONTAINING PROTEIN"/>
    <property type="match status" value="1"/>
</dbReference>
<proteinExistence type="predicted"/>
<dbReference type="InterPro" id="IPR013783">
    <property type="entry name" value="Ig-like_fold"/>
</dbReference>
<keyword evidence="6" id="KW-1185">Reference proteome</keyword>
<reference evidence="5 6" key="1">
    <citation type="submission" date="2016-01" db="EMBL/GenBank/DDBJ databases">
        <authorList>
            <person name="McClelland M."/>
            <person name="Jain A."/>
            <person name="Saraogi P."/>
            <person name="Mendelson R."/>
            <person name="Westerman R."/>
            <person name="SanMiguel P."/>
            <person name="Csonka L."/>
        </authorList>
    </citation>
    <scope>NUCLEOTIDE SEQUENCE [LARGE SCALE GENOMIC DNA]</scope>
    <source>
        <strain evidence="5 6">R-53146</strain>
    </source>
</reference>
<dbReference type="OrthoDB" id="8764943at2"/>
<evidence type="ECO:0000313" key="6">
    <source>
        <dbReference type="Proteomes" id="UP000182761"/>
    </source>
</evidence>
<dbReference type="Pfam" id="PF14905">
    <property type="entry name" value="OMP_b-brl_3"/>
    <property type="match status" value="1"/>
</dbReference>
<dbReference type="RefSeq" id="WP_141656195.1">
    <property type="nucleotide sequence ID" value="NZ_FCOR01000004.1"/>
</dbReference>
<dbReference type="Gene3D" id="2.60.40.10">
    <property type="entry name" value="Immunoglobulins"/>
    <property type="match status" value="1"/>
</dbReference>